<dbReference type="SUPFAM" id="SSF52038">
    <property type="entry name" value="Barstar-related"/>
    <property type="match status" value="1"/>
</dbReference>
<feature type="domain" description="Barstar (barnase inhibitor)" evidence="2">
    <location>
        <begin position="287"/>
        <end position="379"/>
    </location>
</feature>
<reference evidence="3 4" key="1">
    <citation type="submission" date="2018-11" db="EMBL/GenBank/DDBJ databases">
        <title>Whole genome sequence of Streptomyces paromomycinus NBRC 15454(T).</title>
        <authorList>
            <person name="Komaki H."/>
            <person name="Tamura T."/>
        </authorList>
    </citation>
    <scope>NUCLEOTIDE SEQUENCE [LARGE SCALE GENOMIC DNA]</scope>
    <source>
        <strain evidence="3 4">NBRC 15454</strain>
    </source>
</reference>
<evidence type="ECO:0000256" key="1">
    <source>
        <dbReference type="ARBA" id="ARBA00006845"/>
    </source>
</evidence>
<sequence length="382" mass="41536">MQVEDGRRSWDRGLPLRYLLVAADGEQVWARCADAEGLFADPVPAPRERLTFLGCDPAGPLRTAVEQPAGAAARLGELCLEVGDGKRPVEWWGLTDAEVVDRRPSSIGPALVDVVVEAGVEEPEEGRAELTGQRRFELFAKDSLGTCEGVEGLYVERSGPPEEPMKLIGCEPTEELRAVLDAPESGAAAELWALDRTGRPMTSRNLALDVVEVRPSALGGDLLDITLADGVDDPPPLLAEPVWEAWYEGVPDTLNEWARFTPEGRHEWLKVAFRNRASGRADVSGATYHVDGTHVTDVYGLHCALGEALHGPGGYYGMDWQSFNDCLGGGAGVVPPFTLVWHDAETARRALAGVVEDAEEGLTYFEEIVRRLERYGVVVELQ</sequence>
<evidence type="ECO:0000313" key="4">
    <source>
        <dbReference type="Proteomes" id="UP000286746"/>
    </source>
</evidence>
<evidence type="ECO:0000259" key="2">
    <source>
        <dbReference type="Pfam" id="PF01337"/>
    </source>
</evidence>
<keyword evidence="4" id="KW-1185">Reference proteome</keyword>
<dbReference type="Pfam" id="PF01337">
    <property type="entry name" value="Barstar"/>
    <property type="match status" value="1"/>
</dbReference>
<name>A0A401VWE7_STREY</name>
<gene>
    <name evidence="3" type="ORF">GKJPGBOP_01047</name>
</gene>
<proteinExistence type="inferred from homology"/>
<protein>
    <recommendedName>
        <fullName evidence="2">Barstar (barnase inhibitor) domain-containing protein</fullName>
    </recommendedName>
</protein>
<dbReference type="InterPro" id="IPR035905">
    <property type="entry name" value="Barstar-like_sf"/>
</dbReference>
<accession>A0A401VWE7</accession>
<dbReference type="AlphaFoldDB" id="A0A401VWE7"/>
<comment type="caution">
    <text evidence="3">The sequence shown here is derived from an EMBL/GenBank/DDBJ whole genome shotgun (WGS) entry which is preliminary data.</text>
</comment>
<dbReference type="RefSeq" id="WP_125052279.1">
    <property type="nucleotide sequence ID" value="NZ_BHZD01000001.1"/>
</dbReference>
<dbReference type="Gene3D" id="3.30.370.10">
    <property type="entry name" value="Barstar-like"/>
    <property type="match status" value="1"/>
</dbReference>
<dbReference type="InterPro" id="IPR000468">
    <property type="entry name" value="Barstar"/>
</dbReference>
<organism evidence="3 4">
    <name type="scientific">Streptomyces paromomycinus</name>
    <name type="common">Streptomyces rimosus subsp. paromomycinus</name>
    <dbReference type="NCBI Taxonomy" id="92743"/>
    <lineage>
        <taxon>Bacteria</taxon>
        <taxon>Bacillati</taxon>
        <taxon>Actinomycetota</taxon>
        <taxon>Actinomycetes</taxon>
        <taxon>Kitasatosporales</taxon>
        <taxon>Streptomycetaceae</taxon>
        <taxon>Streptomyces</taxon>
    </lineage>
</organism>
<comment type="similarity">
    <text evidence="1">Belongs to the barstar family.</text>
</comment>
<dbReference type="Proteomes" id="UP000286746">
    <property type="component" value="Unassembled WGS sequence"/>
</dbReference>
<dbReference type="EMBL" id="BHZD01000001">
    <property type="protein sequence ID" value="GCD41393.1"/>
    <property type="molecule type" value="Genomic_DNA"/>
</dbReference>
<evidence type="ECO:0000313" key="3">
    <source>
        <dbReference type="EMBL" id="GCD41393.1"/>
    </source>
</evidence>